<organism evidence="10 11">
    <name type="scientific">Mobiluncus curtisii</name>
    <dbReference type="NCBI Taxonomy" id="2051"/>
    <lineage>
        <taxon>Bacteria</taxon>
        <taxon>Bacillati</taxon>
        <taxon>Actinomycetota</taxon>
        <taxon>Actinomycetes</taxon>
        <taxon>Actinomycetales</taxon>
        <taxon>Actinomycetaceae</taxon>
        <taxon>Mobiluncus</taxon>
    </lineage>
</organism>
<evidence type="ECO:0000259" key="9">
    <source>
        <dbReference type="PROSITE" id="PS50146"/>
    </source>
</evidence>
<keyword evidence="4" id="KW-0547">Nucleotide-binding</keyword>
<keyword evidence="8" id="KW-1208">Phospholipid metabolism</keyword>
<dbReference type="GO" id="GO:0008654">
    <property type="term" value="P:phospholipid biosynthetic process"/>
    <property type="evidence" value="ECO:0007669"/>
    <property type="project" value="UniProtKB-KW"/>
</dbReference>
<dbReference type="InterPro" id="IPR045540">
    <property type="entry name" value="YegS/DAGK_C"/>
</dbReference>
<dbReference type="InterPro" id="IPR050187">
    <property type="entry name" value="Lipid_Phosphate_FormReg"/>
</dbReference>
<proteinExistence type="inferred from homology"/>
<name>A0A2X2YMG8_9ACTO</name>
<dbReference type="EC" id="2.7.1.107" evidence="10"/>
<evidence type="ECO:0000313" key="10">
    <source>
        <dbReference type="EMBL" id="SQB64151.1"/>
    </source>
</evidence>
<protein>
    <submittedName>
        <fullName evidence="10">Diacylglycerol kinase</fullName>
        <ecNumber evidence="10">2.7.1.107</ecNumber>
    </submittedName>
</protein>
<dbReference type="SUPFAM" id="SSF111331">
    <property type="entry name" value="NAD kinase/diacylglycerol kinase-like"/>
    <property type="match status" value="1"/>
</dbReference>
<keyword evidence="5 10" id="KW-0418">Kinase</keyword>
<dbReference type="EMBL" id="UASJ01000001">
    <property type="protein sequence ID" value="SQB64151.1"/>
    <property type="molecule type" value="Genomic_DNA"/>
</dbReference>
<dbReference type="GO" id="GO:0005524">
    <property type="term" value="F:ATP binding"/>
    <property type="evidence" value="ECO:0007669"/>
    <property type="project" value="UniProtKB-KW"/>
</dbReference>
<keyword evidence="7" id="KW-0594">Phospholipid biosynthesis</keyword>
<sequence>MMEKTFDRHEIRHIALLVNPAAGKGKSSAAAKLAHSAFAEAGVKVTVLAGASPQESDELIRRSIDDRSLDALVVCGGDGLVSLALQAQAKTTVPLGIIPAGTGNDHAREYRIPLDPRHAVKVITSGYATRTDLGLMRDEEGREKYFGTIACMGFDSLSSARANTISFPRGATRYVVAALIEWVRFRPHNTRIYVDGQEVCSGPITTCVMGNTKSYGGGLKVCPHANPRDGLLELSILGDLTKLGMLRHAGVYSNGTWWRLPQAQTARGKVIRIEMPAVTAYADGDAYFDSAIECTAVPHAGYYLVPRS</sequence>
<dbReference type="Pfam" id="PF00781">
    <property type="entry name" value="DAGK_cat"/>
    <property type="match status" value="1"/>
</dbReference>
<dbReference type="GO" id="GO:0004143">
    <property type="term" value="F:ATP-dependent diacylglycerol kinase activity"/>
    <property type="evidence" value="ECO:0007669"/>
    <property type="project" value="UniProtKB-EC"/>
</dbReference>
<evidence type="ECO:0000256" key="8">
    <source>
        <dbReference type="ARBA" id="ARBA00023264"/>
    </source>
</evidence>
<dbReference type="PROSITE" id="PS50146">
    <property type="entry name" value="DAGK"/>
    <property type="match status" value="1"/>
</dbReference>
<keyword evidence="6" id="KW-0067">ATP-binding</keyword>
<gene>
    <name evidence="10" type="primary">dagK_1</name>
    <name evidence="10" type="ORF">NCTC11820_00482</name>
</gene>
<keyword evidence="7" id="KW-0443">Lipid metabolism</keyword>
<accession>A0A2X2YMG8</accession>
<dbReference type="SMART" id="SM00046">
    <property type="entry name" value="DAGKc"/>
    <property type="match status" value="1"/>
</dbReference>
<dbReference type="Pfam" id="PF19279">
    <property type="entry name" value="YegS_C"/>
    <property type="match status" value="1"/>
</dbReference>
<dbReference type="Proteomes" id="UP000250245">
    <property type="component" value="Unassembled WGS sequence"/>
</dbReference>
<evidence type="ECO:0000313" key="11">
    <source>
        <dbReference type="Proteomes" id="UP000250245"/>
    </source>
</evidence>
<evidence type="ECO:0000256" key="3">
    <source>
        <dbReference type="ARBA" id="ARBA00022679"/>
    </source>
</evidence>
<reference evidence="10 11" key="1">
    <citation type="submission" date="2018-06" db="EMBL/GenBank/DDBJ databases">
        <authorList>
            <consortium name="Pathogen Informatics"/>
            <person name="Doyle S."/>
        </authorList>
    </citation>
    <scope>NUCLEOTIDE SEQUENCE [LARGE SCALE GENOMIC DNA]</scope>
    <source>
        <strain evidence="10 11">NCTC11820</strain>
    </source>
</reference>
<evidence type="ECO:0000256" key="4">
    <source>
        <dbReference type="ARBA" id="ARBA00022741"/>
    </source>
</evidence>
<dbReference type="Gene3D" id="2.60.200.40">
    <property type="match status" value="1"/>
</dbReference>
<dbReference type="InterPro" id="IPR016064">
    <property type="entry name" value="NAD/diacylglycerol_kinase_sf"/>
</dbReference>
<dbReference type="AlphaFoldDB" id="A0A2X2YMG8"/>
<dbReference type="PANTHER" id="PTHR12358:SF106">
    <property type="entry name" value="LIPID KINASE YEGS"/>
    <property type="match status" value="1"/>
</dbReference>
<feature type="domain" description="DAGKc" evidence="9">
    <location>
        <begin position="9"/>
        <end position="140"/>
    </location>
</feature>
<evidence type="ECO:0000256" key="2">
    <source>
        <dbReference type="ARBA" id="ARBA00005983"/>
    </source>
</evidence>
<evidence type="ECO:0000256" key="1">
    <source>
        <dbReference type="ARBA" id="ARBA00001946"/>
    </source>
</evidence>
<comment type="cofactor">
    <cofactor evidence="1">
        <name>Mg(2+)</name>
        <dbReference type="ChEBI" id="CHEBI:18420"/>
    </cofactor>
</comment>
<dbReference type="InterPro" id="IPR001206">
    <property type="entry name" value="Diacylglycerol_kinase_cat_dom"/>
</dbReference>
<dbReference type="PANTHER" id="PTHR12358">
    <property type="entry name" value="SPHINGOSINE KINASE"/>
    <property type="match status" value="1"/>
</dbReference>
<comment type="similarity">
    <text evidence="2">Belongs to the diacylglycerol/lipid kinase family.</text>
</comment>
<evidence type="ECO:0000256" key="5">
    <source>
        <dbReference type="ARBA" id="ARBA00022777"/>
    </source>
</evidence>
<evidence type="ECO:0000256" key="7">
    <source>
        <dbReference type="ARBA" id="ARBA00023209"/>
    </source>
</evidence>
<dbReference type="Gene3D" id="3.40.50.10330">
    <property type="entry name" value="Probable inorganic polyphosphate/atp-NAD kinase, domain 1"/>
    <property type="match status" value="1"/>
</dbReference>
<keyword evidence="7" id="KW-0444">Lipid biosynthesis</keyword>
<dbReference type="InterPro" id="IPR017438">
    <property type="entry name" value="ATP-NAD_kinase_N"/>
</dbReference>
<keyword evidence="3 10" id="KW-0808">Transferase</keyword>
<evidence type="ECO:0000256" key="6">
    <source>
        <dbReference type="ARBA" id="ARBA00022840"/>
    </source>
</evidence>
<dbReference type="GO" id="GO:0005886">
    <property type="term" value="C:plasma membrane"/>
    <property type="evidence" value="ECO:0007669"/>
    <property type="project" value="TreeGrafter"/>
</dbReference>